<evidence type="ECO:0000313" key="10">
    <source>
        <dbReference type="Proteomes" id="UP000502823"/>
    </source>
</evidence>
<dbReference type="PANTHER" id="PTHR42643:SF30">
    <property type="entry name" value="IONOTROPIC RECEPTOR 40A-RELATED"/>
    <property type="match status" value="1"/>
</dbReference>
<evidence type="ECO:0000256" key="3">
    <source>
        <dbReference type="ARBA" id="ARBA00022692"/>
    </source>
</evidence>
<reference evidence="10" key="1">
    <citation type="submission" date="2020-01" db="EMBL/GenBank/DDBJ databases">
        <title>Draft genome sequence of the Termite Coptotermes fromosanus.</title>
        <authorList>
            <person name="Itakura S."/>
            <person name="Yosikawa Y."/>
            <person name="Umezawa K."/>
        </authorList>
    </citation>
    <scope>NUCLEOTIDE SEQUENCE [LARGE SCALE GENOMIC DNA]</scope>
</reference>
<protein>
    <recommendedName>
        <fullName evidence="11">Ionotropic glutamate receptor C-terminal domain-containing protein</fullName>
    </recommendedName>
</protein>
<keyword evidence="10" id="KW-1185">Reference proteome</keyword>
<feature type="transmembrane region" description="Helical" evidence="8">
    <location>
        <begin position="253"/>
        <end position="273"/>
    </location>
</feature>
<evidence type="ECO:0000256" key="5">
    <source>
        <dbReference type="ARBA" id="ARBA00023136"/>
    </source>
</evidence>
<dbReference type="SUPFAM" id="SSF53850">
    <property type="entry name" value="Periplasmic binding protein-like II"/>
    <property type="match status" value="1"/>
</dbReference>
<dbReference type="AlphaFoldDB" id="A0A6L2PE23"/>
<keyword evidence="7" id="KW-0325">Glycoprotein</keyword>
<organism evidence="9 10">
    <name type="scientific">Coptotermes formosanus</name>
    <name type="common">Formosan subterranean termite</name>
    <dbReference type="NCBI Taxonomy" id="36987"/>
    <lineage>
        <taxon>Eukaryota</taxon>
        <taxon>Metazoa</taxon>
        <taxon>Ecdysozoa</taxon>
        <taxon>Arthropoda</taxon>
        <taxon>Hexapoda</taxon>
        <taxon>Insecta</taxon>
        <taxon>Pterygota</taxon>
        <taxon>Neoptera</taxon>
        <taxon>Polyneoptera</taxon>
        <taxon>Dictyoptera</taxon>
        <taxon>Blattodea</taxon>
        <taxon>Blattoidea</taxon>
        <taxon>Termitoidae</taxon>
        <taxon>Rhinotermitidae</taxon>
        <taxon>Coptotermes</taxon>
    </lineage>
</organism>
<keyword evidence="4 8" id="KW-1133">Transmembrane helix</keyword>
<comment type="caution">
    <text evidence="9">The sequence shown here is derived from an EMBL/GenBank/DDBJ whole genome shotgun (WGS) entry which is preliminary data.</text>
</comment>
<keyword evidence="3 8" id="KW-0812">Transmembrane</keyword>
<comment type="subcellular location">
    <subcellularLocation>
        <location evidence="1">Cell membrane</location>
        <topology evidence="1">Multi-pass membrane protein</topology>
    </subcellularLocation>
</comment>
<dbReference type="InterPro" id="IPR052192">
    <property type="entry name" value="Insect_Ionotropic_Sensory_Rcpt"/>
</dbReference>
<name>A0A6L2PE23_COPFO</name>
<dbReference type="Gene3D" id="1.10.287.70">
    <property type="match status" value="1"/>
</dbReference>
<accession>A0A6L2PE23</accession>
<feature type="transmembrane region" description="Helical" evidence="8">
    <location>
        <begin position="285"/>
        <end position="304"/>
    </location>
</feature>
<dbReference type="GO" id="GO:0005886">
    <property type="term" value="C:plasma membrane"/>
    <property type="evidence" value="ECO:0007669"/>
    <property type="project" value="UniProtKB-SubCell"/>
</dbReference>
<sequence>MVTSLLAGLWEWKVLDVIVMVELKSRQSGVRDMETQLDLFSWFPFQSPNNCTHVTDTVLMDQWKNGYFVKNTDLFPQKITRNLNRCPLIASTMSWGSLVVPTFESNSEGKEKVVTFKDGLEVILYRNILEALNMTASFINAVPGESNVWGDYDPERNSYTGVIGDAKFGRSNISFCGLPKNFFFETQVDSTHSYVESGFNWYVQCARPRPRWQVFVRTFALPVWAVLIVAFVAFATVMWGLAKFPDERQECTLYRSFVGMLQSLMAVFLNVGVNRMPCNIFLRSFFCLWIWSSFALTTVFQTYFTSFLVDPGLEKQVSDIEELLASSLTLTFDDGYKDLFGGSDERAELILSRRVSCRGFEACSRRTATVGDAATILDFQKFDEYRHKFVDDNGESLLCRLPDKISGYRITMFMQKGNPLFHPVDSVILRLVEAGLVDTWWRQVVTRQKFTTEVESVDAPITFFVFSLSHLYVAFTFLALGYCLSIFVFMLEILYKNCGHVTTSVESSPTDLTVS</sequence>
<keyword evidence="2" id="KW-1003">Cell membrane</keyword>
<evidence type="ECO:0000256" key="7">
    <source>
        <dbReference type="ARBA" id="ARBA00023180"/>
    </source>
</evidence>
<keyword evidence="6" id="KW-0675">Receptor</keyword>
<dbReference type="InParanoid" id="A0A6L2PE23"/>
<dbReference type="FunCoup" id="A0A6L2PE23">
    <property type="interactions" value="35"/>
</dbReference>
<dbReference type="EMBL" id="BLKM01006742">
    <property type="protein sequence ID" value="GFG28845.1"/>
    <property type="molecule type" value="Genomic_DNA"/>
</dbReference>
<evidence type="ECO:0000256" key="6">
    <source>
        <dbReference type="ARBA" id="ARBA00023170"/>
    </source>
</evidence>
<dbReference type="PANTHER" id="PTHR42643">
    <property type="entry name" value="IONOTROPIC RECEPTOR 20A-RELATED"/>
    <property type="match status" value="1"/>
</dbReference>
<dbReference type="Proteomes" id="UP000502823">
    <property type="component" value="Unassembled WGS sequence"/>
</dbReference>
<evidence type="ECO:0000256" key="4">
    <source>
        <dbReference type="ARBA" id="ARBA00022989"/>
    </source>
</evidence>
<evidence type="ECO:0000256" key="2">
    <source>
        <dbReference type="ARBA" id="ARBA00022475"/>
    </source>
</evidence>
<feature type="transmembrane region" description="Helical" evidence="8">
    <location>
        <begin position="219"/>
        <end position="241"/>
    </location>
</feature>
<evidence type="ECO:0000256" key="8">
    <source>
        <dbReference type="SAM" id="Phobius"/>
    </source>
</evidence>
<dbReference type="OrthoDB" id="6506757at2759"/>
<feature type="transmembrane region" description="Helical" evidence="8">
    <location>
        <begin position="471"/>
        <end position="491"/>
    </location>
</feature>
<evidence type="ECO:0000256" key="1">
    <source>
        <dbReference type="ARBA" id="ARBA00004651"/>
    </source>
</evidence>
<keyword evidence="5 8" id="KW-0472">Membrane</keyword>
<gene>
    <name evidence="9" type="ORF">Cfor_05896</name>
</gene>
<proteinExistence type="predicted"/>
<evidence type="ECO:0008006" key="11">
    <source>
        <dbReference type="Google" id="ProtNLM"/>
    </source>
</evidence>
<evidence type="ECO:0000313" key="9">
    <source>
        <dbReference type="EMBL" id="GFG28845.1"/>
    </source>
</evidence>